<evidence type="ECO:0000259" key="2">
    <source>
        <dbReference type="Pfam" id="PF02517"/>
    </source>
</evidence>
<dbReference type="Pfam" id="PF02517">
    <property type="entry name" value="Rce1-like"/>
    <property type="match status" value="1"/>
</dbReference>
<feature type="transmembrane region" description="Helical" evidence="1">
    <location>
        <begin position="208"/>
        <end position="227"/>
    </location>
</feature>
<dbReference type="PANTHER" id="PTHR36435">
    <property type="entry name" value="SLR1288 PROTEIN"/>
    <property type="match status" value="1"/>
</dbReference>
<reference evidence="4" key="2">
    <citation type="submission" date="2016-01" db="EMBL/GenBank/DDBJ databases">
        <title>Complete genome sequence of Agromyces aureus AR33T and comparison with related organisms.</title>
        <authorList>
            <person name="Corretto E."/>
            <person name="Antonielli L."/>
            <person name="Sessitsch A."/>
            <person name="Brader G."/>
        </authorList>
    </citation>
    <scope>NUCLEOTIDE SEQUENCE [LARGE SCALE GENOMIC DNA]</scope>
    <source>
        <strain evidence="4">AR33</strain>
    </source>
</reference>
<feature type="transmembrane region" description="Helical" evidence="1">
    <location>
        <begin position="77"/>
        <end position="98"/>
    </location>
</feature>
<evidence type="ECO:0000256" key="1">
    <source>
        <dbReference type="SAM" id="Phobius"/>
    </source>
</evidence>
<reference evidence="3 4" key="1">
    <citation type="journal article" date="2016" name="Int. J. Syst. Evol. Microbiol.">
        <title>Agromyces aureus sp. nov., isolated from the rhizosphere of Salix caprea L. grown in a heavy-metal-contaminated soil.</title>
        <authorList>
            <person name="Corretto E."/>
            <person name="Antonielli L."/>
            <person name="Sessitsch A."/>
            <person name="Compant S."/>
            <person name="Gorfer M."/>
            <person name="Kuffner M."/>
            <person name="Brader G."/>
        </authorList>
    </citation>
    <scope>NUCLEOTIDE SEQUENCE [LARGE SCALE GENOMIC DNA]</scope>
    <source>
        <strain evidence="3 4">AR33</strain>
    </source>
</reference>
<dbReference type="AlphaFoldDB" id="A0A191WDD1"/>
<protein>
    <recommendedName>
        <fullName evidence="2">CAAX prenyl protease 2/Lysostaphin resistance protein A-like domain-containing protein</fullName>
    </recommendedName>
</protein>
<dbReference type="KEGG" id="agy:ATC03_05565"/>
<dbReference type="Proteomes" id="UP000078437">
    <property type="component" value="Chromosome"/>
</dbReference>
<evidence type="ECO:0000313" key="4">
    <source>
        <dbReference type="Proteomes" id="UP000078437"/>
    </source>
</evidence>
<name>A0A191WDD1_9MICO</name>
<dbReference type="InterPro" id="IPR052710">
    <property type="entry name" value="CAAX_protease"/>
</dbReference>
<feature type="transmembrane region" description="Helical" evidence="1">
    <location>
        <begin position="110"/>
        <end position="132"/>
    </location>
</feature>
<keyword evidence="4" id="KW-1185">Reference proteome</keyword>
<keyword evidence="1" id="KW-1133">Transmembrane helix</keyword>
<dbReference type="GO" id="GO:0004175">
    <property type="term" value="F:endopeptidase activity"/>
    <property type="evidence" value="ECO:0007669"/>
    <property type="project" value="UniProtKB-ARBA"/>
</dbReference>
<feature type="transmembrane region" description="Helical" evidence="1">
    <location>
        <begin position="39"/>
        <end position="57"/>
    </location>
</feature>
<dbReference type="STRING" id="453304.ATC03_05565"/>
<accession>A0A191WDD1</accession>
<feature type="transmembrane region" description="Helical" evidence="1">
    <location>
        <begin position="153"/>
        <end position="173"/>
    </location>
</feature>
<dbReference type="InterPro" id="IPR003675">
    <property type="entry name" value="Rce1/LyrA-like_dom"/>
</dbReference>
<evidence type="ECO:0000313" key="3">
    <source>
        <dbReference type="EMBL" id="ANJ26266.1"/>
    </source>
</evidence>
<dbReference type="EMBL" id="CP013979">
    <property type="protein sequence ID" value="ANJ26266.1"/>
    <property type="molecule type" value="Genomic_DNA"/>
</dbReference>
<gene>
    <name evidence="3" type="ORF">ATC03_05565</name>
</gene>
<dbReference type="GO" id="GO:0080120">
    <property type="term" value="P:CAAX-box protein maturation"/>
    <property type="evidence" value="ECO:0007669"/>
    <property type="project" value="UniProtKB-ARBA"/>
</dbReference>
<sequence>MRWGVTDAAVGILLAAACSLGWAWLTRTVVIDEWLQVLGAYLAVWVPLVLVLCIADVARGRRSFAADFGLRFRFIDLLWGVGTGLLVRGLVTVIELAWTGRTSLDGGVLALPTGFAFWFGLVLAPVLLGPLIEETFYRGLVQRAVQRRTRARAAVAASVAVVVSALVFGLAHLAQGAALSPTAAGVAFVSTFVFGLAAGALAAATGRIGGAIIAHVVFNGLLVLAIVT</sequence>
<dbReference type="PROSITE" id="PS51257">
    <property type="entry name" value="PROKAR_LIPOPROTEIN"/>
    <property type="match status" value="1"/>
</dbReference>
<dbReference type="PANTHER" id="PTHR36435:SF1">
    <property type="entry name" value="CAAX AMINO TERMINAL PROTEASE FAMILY PROTEIN"/>
    <property type="match status" value="1"/>
</dbReference>
<keyword evidence="1" id="KW-0472">Membrane</keyword>
<proteinExistence type="predicted"/>
<keyword evidence="1" id="KW-0812">Transmembrane</keyword>
<organism evidence="3 4">
    <name type="scientific">Agromyces aureus</name>
    <dbReference type="NCBI Taxonomy" id="453304"/>
    <lineage>
        <taxon>Bacteria</taxon>
        <taxon>Bacillati</taxon>
        <taxon>Actinomycetota</taxon>
        <taxon>Actinomycetes</taxon>
        <taxon>Micrococcales</taxon>
        <taxon>Microbacteriaceae</taxon>
        <taxon>Agromyces</taxon>
    </lineage>
</organism>
<feature type="domain" description="CAAX prenyl protease 2/Lysostaphin resistance protein A-like" evidence="2">
    <location>
        <begin position="118"/>
        <end position="220"/>
    </location>
</feature>
<feature type="transmembrane region" description="Helical" evidence="1">
    <location>
        <begin position="179"/>
        <end position="201"/>
    </location>
</feature>